<feature type="compositionally biased region" description="Pro residues" evidence="1">
    <location>
        <begin position="235"/>
        <end position="255"/>
    </location>
</feature>
<gene>
    <name evidence="2" type="ORF">BDY21DRAFT_349643</name>
</gene>
<evidence type="ECO:0000313" key="3">
    <source>
        <dbReference type="Proteomes" id="UP000799766"/>
    </source>
</evidence>
<reference evidence="2" key="1">
    <citation type="journal article" date="2020" name="Stud. Mycol.">
        <title>101 Dothideomycetes genomes: a test case for predicting lifestyles and emergence of pathogens.</title>
        <authorList>
            <person name="Haridas S."/>
            <person name="Albert R."/>
            <person name="Binder M."/>
            <person name="Bloem J."/>
            <person name="Labutti K."/>
            <person name="Salamov A."/>
            <person name="Andreopoulos B."/>
            <person name="Baker S."/>
            <person name="Barry K."/>
            <person name="Bills G."/>
            <person name="Bluhm B."/>
            <person name="Cannon C."/>
            <person name="Castanera R."/>
            <person name="Culley D."/>
            <person name="Daum C."/>
            <person name="Ezra D."/>
            <person name="Gonzalez J."/>
            <person name="Henrissat B."/>
            <person name="Kuo A."/>
            <person name="Liang C."/>
            <person name="Lipzen A."/>
            <person name="Lutzoni F."/>
            <person name="Magnuson J."/>
            <person name="Mondo S."/>
            <person name="Nolan M."/>
            <person name="Ohm R."/>
            <person name="Pangilinan J."/>
            <person name="Park H.-J."/>
            <person name="Ramirez L."/>
            <person name="Alfaro M."/>
            <person name="Sun H."/>
            <person name="Tritt A."/>
            <person name="Yoshinaga Y."/>
            <person name="Zwiers L.-H."/>
            <person name="Turgeon B."/>
            <person name="Goodwin S."/>
            <person name="Spatafora J."/>
            <person name="Crous P."/>
            <person name="Grigoriev I."/>
        </authorList>
    </citation>
    <scope>NUCLEOTIDE SEQUENCE</scope>
    <source>
        <strain evidence="2">ATCC 16933</strain>
    </source>
</reference>
<feature type="compositionally biased region" description="Basic and acidic residues" evidence="1">
    <location>
        <begin position="150"/>
        <end position="165"/>
    </location>
</feature>
<protein>
    <submittedName>
        <fullName evidence="2">Uncharacterized protein</fullName>
    </submittedName>
</protein>
<evidence type="ECO:0000313" key="2">
    <source>
        <dbReference type="EMBL" id="KAF2455548.1"/>
    </source>
</evidence>
<sequence>MVNPDARVECKTDRWHERGLGSCKHCRDNNFLCLRPLDDLEDKQEEFLEAKDNFLALKNRSPKKRRTEKREALQRAAYQYWEAIQTHFDLSHPDQFFELPPLELDPEDLRETAKQYREWERAQLALSEAGGQGSEDEMAVGPQEVATEQETAKETQEQRPQKEECAEAQESSRSAYADDTSQEQKQPPQQLKAPEVSMSMSMPISKLQEYLRILGPFAEQFKIGINITVTGDQNPPAPTSTPALLPPPSKSPSPSIPMAQQTSPSPPPSPETTPSTRRRSLRKRAGIEVEEGKRDGETRAASEIPPKKRRTLRR</sequence>
<name>A0A6A6NVF3_9PEZI</name>
<keyword evidence="3" id="KW-1185">Reference proteome</keyword>
<dbReference type="EMBL" id="MU001686">
    <property type="protein sequence ID" value="KAF2455548.1"/>
    <property type="molecule type" value="Genomic_DNA"/>
</dbReference>
<feature type="compositionally biased region" description="Basic and acidic residues" evidence="1">
    <location>
        <begin position="285"/>
        <end position="300"/>
    </location>
</feature>
<proteinExistence type="predicted"/>
<dbReference type="AlphaFoldDB" id="A0A6A6NVF3"/>
<feature type="region of interest" description="Disordered" evidence="1">
    <location>
        <begin position="127"/>
        <end position="197"/>
    </location>
</feature>
<accession>A0A6A6NVF3</accession>
<feature type="region of interest" description="Disordered" evidence="1">
    <location>
        <begin position="228"/>
        <end position="314"/>
    </location>
</feature>
<dbReference type="Proteomes" id="UP000799766">
    <property type="component" value="Unassembled WGS sequence"/>
</dbReference>
<evidence type="ECO:0000256" key="1">
    <source>
        <dbReference type="SAM" id="MobiDB-lite"/>
    </source>
</evidence>
<organism evidence="2 3">
    <name type="scientific">Lineolata rhizophorae</name>
    <dbReference type="NCBI Taxonomy" id="578093"/>
    <lineage>
        <taxon>Eukaryota</taxon>
        <taxon>Fungi</taxon>
        <taxon>Dikarya</taxon>
        <taxon>Ascomycota</taxon>
        <taxon>Pezizomycotina</taxon>
        <taxon>Dothideomycetes</taxon>
        <taxon>Dothideomycetes incertae sedis</taxon>
        <taxon>Lineolatales</taxon>
        <taxon>Lineolataceae</taxon>
        <taxon>Lineolata</taxon>
    </lineage>
</organism>